<dbReference type="GO" id="GO:0006633">
    <property type="term" value="P:fatty acid biosynthetic process"/>
    <property type="evidence" value="ECO:0007669"/>
    <property type="project" value="InterPro"/>
</dbReference>
<dbReference type="SUPFAM" id="SSF52151">
    <property type="entry name" value="FabD/lysophospholipase-like"/>
    <property type="match status" value="1"/>
</dbReference>
<gene>
    <name evidence="13" type="ORF">FHL15_010399</name>
</gene>
<dbReference type="InterPro" id="IPR013154">
    <property type="entry name" value="ADH-like_N"/>
</dbReference>
<dbReference type="InterPro" id="IPR020807">
    <property type="entry name" value="PKS_DH"/>
</dbReference>
<dbReference type="SMART" id="SM00827">
    <property type="entry name" value="PKS_AT"/>
    <property type="match status" value="1"/>
</dbReference>
<dbReference type="InterPro" id="IPR011032">
    <property type="entry name" value="GroES-like_sf"/>
</dbReference>
<dbReference type="SUPFAM" id="SSF53335">
    <property type="entry name" value="S-adenosyl-L-methionine-dependent methyltransferases"/>
    <property type="match status" value="1"/>
</dbReference>
<evidence type="ECO:0000256" key="3">
    <source>
        <dbReference type="ARBA" id="ARBA00022679"/>
    </source>
</evidence>
<feature type="active site" description="Proton acceptor; for dehydratase activity" evidence="8">
    <location>
        <position position="1098"/>
    </location>
</feature>
<dbReference type="STRING" id="2512241.A0A553HLD5"/>
<dbReference type="InterPro" id="IPR014031">
    <property type="entry name" value="Ketoacyl_synth_C"/>
</dbReference>
<dbReference type="GO" id="GO:0030639">
    <property type="term" value="P:polyketide biosynthetic process"/>
    <property type="evidence" value="ECO:0007669"/>
    <property type="project" value="UniProtKB-ARBA"/>
</dbReference>
<dbReference type="InterPro" id="IPR036736">
    <property type="entry name" value="ACP-like_sf"/>
</dbReference>
<dbReference type="Pfam" id="PF23297">
    <property type="entry name" value="ACP_SdgA_C"/>
    <property type="match status" value="1"/>
</dbReference>
<keyword evidence="3" id="KW-0808">Transferase</keyword>
<dbReference type="InterPro" id="IPR042104">
    <property type="entry name" value="PKS_dehydratase_sf"/>
</dbReference>
<sequence length="2653" mass="293268">MNTEGRFSLIGYTSSTDKWIGGVDNASQRHNKETTNTTTWPMEVLVDYSIVITSQWAASPYTEMDEPIAIIGLDARLPGDGDTPEHFYNFLLAGRSARTEVPRDRYKVDSFWHPDPNRRGTTRVRHGHFLKDSIAAFDAPFFSITPKEASSMDPQQRGMLESVYRALENAGIPLEIAAGSQTGVYVGCFSSDYRSIMEKDLDQDLKYAATGNVVSMLSNRVSWFYDLRGPSLTIDTACSSSLVAMHQACNSLKLGETSMAIVGGCNLILSNEFSMTLDKGGVLGPDGICRSFDERGNGYGRGEGFGVIVLKRVSDCIRDGDTIRAVVRNTGSNQDGRSPGITQPTKTAQVDLIRRVYSQAGLDMSLTRFFEAHGTGTSVGDPIEASAIGEIFGPLRSIEQPLYVGALKSNVGHLEGASGVAAVIKGIYTLEQGVIPANTWLEKLNPKIQGSWHLQFPTKLLSWPQPGLRRMSINSFGVGGSNAHVVLDDALHFLRSYHLVGRHRTLLTPNVPQLLSLSHVNGDNRDDLPNDLNDNGNNDKRINQNQCFTNGTRNQKADIEAEDEETNEDMAVSCSHLFVWSSHDQDGVLRVRDLLNEYIDKRSKRLASRTKRSHFLMDLNYTLAMKRTHHGWRSFVIADSRSSLQNALALKTMATRTKSEPRLAFVFTGQGAQWAAMGRELMSYSVFQQSLYEADRYLSKLNCPWSLTFELLKKKEQSRINRAEFSQPLCTALQVALVDLLFSWDIFPYAITGHSSGEIAAAYAAGFISRESAWKIAYYRGKLCAKLALMSLETKTAMAAVALTKEQTELRIHRVNEASKEGTLEIACLNSPDSHTVSGDLGKVQALVSMLKSENIFARQLNVEMAYHSRHMRPIYEEYIDSIQCIEPGLKPYSHESRFFSSTRSAMVSAPDLQDPHYWADNLVSPVRFSEAVTQLFTEPVHRANILLPQESPSDEITDVLEVGPHNALHGPLRTIVKALEKADSVKLHTVLKRGACAVYSALEAAGSLWARGHHVHLLATNNNYHGVDGSSMLTDLPSYPFNHSTEYWFESRLSKNIRLPTRERHELLGAPAPDWNKNNAIWRHRISISENPWLLDHKVFNDILYPAAGMLVMAIEASRQISDPKKSLKSFRFSDVSFQQALKVPSEGGVESHFYLRPCVEADSLHGIGWNEFQLFTLVEDEWIENCRGYVHPEYMEEVLRTANGIQKPPQTNILNGVIEEQSGLSAISKEQVYSTFKNCGNMFGPQFQTLEEIWVSSKSTTRATVKNPIQTIKASMPYQHIQSHIIHPVNLDGLIQATLVPLICSSSHHPTAFVPFYAKELWISAKSLDTDDSYTVSARAEQLGPIKAESTFTAISNKTGSMMAKGEGFVLSAVRGNGSHLEKPSKHIAFHMEWKPDCTLAEPASIVEGTVDRTGPAYSLLAYESLSLDYMRSALELDLTNELDKMPRHRQRYLAYMKHTVENTRIKPIEYDIEKLAQSPEGALIVAVGQAVPLILTGEIDPLEVFFSGKLADDFYQGAFGAERCFAQLSSYLDALVHKNPSMKFLEIGAGTGGTTKSIMKTLTRNQERFLEYCFTDISPAFFEVARDLFSDHATRMSYKVLNIEKSIEEQGFELGQYDIIIAANVLHATQNIEVTLRNTRQLLKPGGKLLLYECTNPTALNVNLVFGTLPGWWLSQEPHREFGPLMTKESWGDHLQTTGFSGIDAVFPDFPDPADQFGSIIVSTAVGPVEEPPKFAPAFIIKLDGSQSEVAAEMYGTLRREIPCEVVDLTRIRDKCFQKSTCIIIADLEAPILRSPSAEVLASLKHIILRSNRLLWLSRDGSISPDYELLAGFARVIRAEHPGLRFTTISFDHIDNLPTLAETSMKVLRASYTSAENAFRVMNGAIQIARVVPANSISKHVQAQTSSLEATEEIIGTGKRALTLQIGSLSQFSTLRYEDDPVFEASIAAHDVEFKVMASGMSFRDLAIVLGQVSSDVVLGVEAAGIVTRVGPDAGFEIGDRVMGLSTSGMMKTYARTHKDFLTKVPESMSWAEAASISFASSAAYAVLAEHANIQDGDTLLVHSATGAFGQAAIQLAQRRGAEIFATAGTQEKQDFLHKTYGIPRSHIFFSRGTSFKEGVHLLTRSRGVDVVLNCLSGDGLTASWDCVAPFGRFVELGLKDPSSRTSLSVRNLGRNVRFEQFDFVYLMKNDPIRAQRIFQRAMKHVLADDYPRRISTAEYSFAQAQDAFRDIQSRRYIGRVVLEPHDDDVVSIIPSPKPTTKLDPDASFVIVGGLGGLGQAITRWAVTRGAKNLILLSRSGPVKAAAKAFLDEITPLCHNVATPACDVADKQTLERCIAECLTYMPRIKGCIQGSMVLKDNRFLDMSLEEWNDTLRPKVDASWNLHHILGHDLDFFVLLSSTMGIVGNKEQSNYAAGNTFQDSLARYRLCKGLPAVSLNLPAIEDAGFVADNPGLLESMRAAGHGSMPVKELFAVLDYHCGLSPAHLPVEKAQVILRPGLPHELVPLGIAKPPWMQDPLFSQFGQLVASVSVDQGSVAKKEAKHAARIASATSMTEAEDIILDALLSKLSRVLSVNPSELDPSKPLHAYGVDSLVAVDVRSWLLKDLGSEVSVFDLNSQASIKRVAKIATDKNRFLPAFTKTGQDEVLKF</sequence>
<evidence type="ECO:0000313" key="14">
    <source>
        <dbReference type="Proteomes" id="UP000319160"/>
    </source>
</evidence>
<dbReference type="GO" id="GO:0016491">
    <property type="term" value="F:oxidoreductase activity"/>
    <property type="evidence" value="ECO:0007669"/>
    <property type="project" value="UniProtKB-KW"/>
</dbReference>
<evidence type="ECO:0000256" key="8">
    <source>
        <dbReference type="PROSITE-ProRule" id="PRU01363"/>
    </source>
</evidence>
<keyword evidence="14" id="KW-1185">Reference proteome</keyword>
<dbReference type="InterPro" id="IPR013217">
    <property type="entry name" value="Methyltransf_12"/>
</dbReference>
<dbReference type="GO" id="GO:0004315">
    <property type="term" value="F:3-oxoacyl-[acyl-carrier-protein] synthase activity"/>
    <property type="evidence" value="ECO:0007669"/>
    <property type="project" value="InterPro"/>
</dbReference>
<dbReference type="PANTHER" id="PTHR43775:SF29">
    <property type="entry name" value="ASPERFURANONE POLYKETIDE SYNTHASE AFOG-RELATED"/>
    <property type="match status" value="1"/>
</dbReference>
<dbReference type="InterPro" id="IPR014043">
    <property type="entry name" value="Acyl_transferase_dom"/>
</dbReference>
<dbReference type="InterPro" id="IPR020843">
    <property type="entry name" value="ER"/>
</dbReference>
<dbReference type="Pfam" id="PF21089">
    <property type="entry name" value="PKS_DH_N"/>
    <property type="match status" value="1"/>
</dbReference>
<keyword evidence="1" id="KW-0596">Phosphopantetheine</keyword>
<dbReference type="InterPro" id="IPR013149">
    <property type="entry name" value="ADH-like_C"/>
</dbReference>
<feature type="region of interest" description="N-terminal hotdog fold" evidence="8">
    <location>
        <begin position="1066"/>
        <end position="1199"/>
    </location>
</feature>
<proteinExistence type="predicted"/>
<dbReference type="Gene3D" id="3.40.366.10">
    <property type="entry name" value="Malonyl-Coenzyme A Acyl Carrier Protein, domain 2"/>
    <property type="match status" value="1"/>
</dbReference>
<dbReference type="SMART" id="SM00823">
    <property type="entry name" value="PKS_PP"/>
    <property type="match status" value="1"/>
</dbReference>
<feature type="domain" description="PKS/mFAS DH" evidence="12">
    <location>
        <begin position="1066"/>
        <end position="1382"/>
    </location>
</feature>
<dbReference type="Gene3D" id="1.10.1200.10">
    <property type="entry name" value="ACP-like"/>
    <property type="match status" value="1"/>
</dbReference>
<feature type="active site" description="Proton donor; for dehydratase activity" evidence="8">
    <location>
        <position position="1294"/>
    </location>
</feature>
<evidence type="ECO:0000256" key="5">
    <source>
        <dbReference type="ARBA" id="ARBA00023002"/>
    </source>
</evidence>
<dbReference type="InterPro" id="IPR057326">
    <property type="entry name" value="KR_dom"/>
</dbReference>
<dbReference type="Pfam" id="PF00107">
    <property type="entry name" value="ADH_zinc_N"/>
    <property type="match status" value="1"/>
</dbReference>
<dbReference type="SUPFAM" id="SSF53901">
    <property type="entry name" value="Thiolase-like"/>
    <property type="match status" value="1"/>
</dbReference>
<dbReference type="Gene3D" id="3.90.180.10">
    <property type="entry name" value="Medium-chain alcohol dehydrogenases, catalytic domain"/>
    <property type="match status" value="1"/>
</dbReference>
<dbReference type="GO" id="GO:0004312">
    <property type="term" value="F:fatty acid synthase activity"/>
    <property type="evidence" value="ECO:0007669"/>
    <property type="project" value="TreeGrafter"/>
</dbReference>
<dbReference type="Gene3D" id="3.40.47.10">
    <property type="match status" value="1"/>
</dbReference>
<dbReference type="SMART" id="SM00829">
    <property type="entry name" value="PKS_ER"/>
    <property type="match status" value="1"/>
</dbReference>
<dbReference type="InterPro" id="IPR049900">
    <property type="entry name" value="PKS_mFAS_DH"/>
</dbReference>
<evidence type="ECO:0000259" key="12">
    <source>
        <dbReference type="PROSITE" id="PS52019"/>
    </source>
</evidence>
<accession>A0A553HLD5</accession>
<dbReference type="SMART" id="SM00822">
    <property type="entry name" value="PKS_KR"/>
    <property type="match status" value="1"/>
</dbReference>
<dbReference type="Pfam" id="PF08242">
    <property type="entry name" value="Methyltransf_12"/>
    <property type="match status" value="1"/>
</dbReference>
<feature type="region of interest" description="C-terminal hotdog fold" evidence="8">
    <location>
        <begin position="1225"/>
        <end position="1382"/>
    </location>
</feature>
<dbReference type="InterPro" id="IPR049551">
    <property type="entry name" value="PKS_DH_C"/>
</dbReference>
<dbReference type="SUPFAM" id="SSF55048">
    <property type="entry name" value="Probable ACP-binding domain of malonyl-CoA ACP transacylase"/>
    <property type="match status" value="1"/>
</dbReference>
<evidence type="ECO:0000259" key="10">
    <source>
        <dbReference type="PROSITE" id="PS50075"/>
    </source>
</evidence>
<dbReference type="CDD" id="cd05195">
    <property type="entry name" value="enoyl_red"/>
    <property type="match status" value="1"/>
</dbReference>
<dbReference type="Pfam" id="PF00698">
    <property type="entry name" value="Acyl_transf_1"/>
    <property type="match status" value="1"/>
</dbReference>
<protein>
    <submittedName>
        <fullName evidence="13">Uncharacterized protein</fullName>
    </submittedName>
</protein>
<organism evidence="13 14">
    <name type="scientific">Xylaria flabelliformis</name>
    <dbReference type="NCBI Taxonomy" id="2512241"/>
    <lineage>
        <taxon>Eukaryota</taxon>
        <taxon>Fungi</taxon>
        <taxon>Dikarya</taxon>
        <taxon>Ascomycota</taxon>
        <taxon>Pezizomycotina</taxon>
        <taxon>Sordariomycetes</taxon>
        <taxon>Xylariomycetidae</taxon>
        <taxon>Xylariales</taxon>
        <taxon>Xylariaceae</taxon>
        <taxon>Xylaria</taxon>
    </lineage>
</organism>
<keyword evidence="6" id="KW-0511">Multifunctional enzyme</keyword>
<evidence type="ECO:0000256" key="2">
    <source>
        <dbReference type="ARBA" id="ARBA00022553"/>
    </source>
</evidence>
<dbReference type="SUPFAM" id="SSF51735">
    <property type="entry name" value="NAD(P)-binding Rossmann-fold domains"/>
    <property type="match status" value="2"/>
</dbReference>
<keyword evidence="4" id="KW-0521">NADP</keyword>
<dbReference type="Pfam" id="PF08659">
    <property type="entry name" value="KR"/>
    <property type="match status" value="1"/>
</dbReference>
<dbReference type="InterPro" id="IPR036291">
    <property type="entry name" value="NAD(P)-bd_dom_sf"/>
</dbReference>
<dbReference type="InterPro" id="IPR001227">
    <property type="entry name" value="Ac_transferase_dom_sf"/>
</dbReference>
<dbReference type="Pfam" id="PF02801">
    <property type="entry name" value="Ketoacyl-synt_C"/>
    <property type="match status" value="1"/>
</dbReference>
<dbReference type="Pfam" id="PF14765">
    <property type="entry name" value="PS-DH"/>
    <property type="match status" value="1"/>
</dbReference>
<dbReference type="InterPro" id="IPR018201">
    <property type="entry name" value="Ketoacyl_synth_AS"/>
</dbReference>
<keyword evidence="7" id="KW-0012">Acyltransferase</keyword>
<dbReference type="Pfam" id="PF08240">
    <property type="entry name" value="ADH_N"/>
    <property type="match status" value="1"/>
</dbReference>
<dbReference type="InterPro" id="IPR016035">
    <property type="entry name" value="Acyl_Trfase/lysoPLipase"/>
</dbReference>
<dbReference type="InterPro" id="IPR029063">
    <property type="entry name" value="SAM-dependent_MTases_sf"/>
</dbReference>
<dbReference type="PANTHER" id="PTHR43775">
    <property type="entry name" value="FATTY ACID SYNTHASE"/>
    <property type="match status" value="1"/>
</dbReference>
<evidence type="ECO:0000256" key="9">
    <source>
        <dbReference type="SAM" id="MobiDB-lite"/>
    </source>
</evidence>
<dbReference type="CDD" id="cd00833">
    <property type="entry name" value="PKS"/>
    <property type="match status" value="1"/>
</dbReference>
<dbReference type="InterPro" id="IPR049552">
    <property type="entry name" value="PKS_DH_N"/>
</dbReference>
<evidence type="ECO:0000256" key="4">
    <source>
        <dbReference type="ARBA" id="ARBA00022857"/>
    </source>
</evidence>
<evidence type="ECO:0000313" key="13">
    <source>
        <dbReference type="EMBL" id="TRX88727.1"/>
    </source>
</evidence>
<dbReference type="SMART" id="SM00826">
    <property type="entry name" value="PKS_DH"/>
    <property type="match status" value="1"/>
</dbReference>
<dbReference type="InterPro" id="IPR020806">
    <property type="entry name" value="PKS_PP-bd"/>
</dbReference>
<dbReference type="Gene3D" id="3.40.50.720">
    <property type="entry name" value="NAD(P)-binding Rossmann-like Domain"/>
    <property type="match status" value="2"/>
</dbReference>
<dbReference type="GO" id="GO:0031177">
    <property type="term" value="F:phosphopantetheine binding"/>
    <property type="evidence" value="ECO:0007669"/>
    <property type="project" value="InterPro"/>
</dbReference>
<comment type="caution">
    <text evidence="13">The sequence shown here is derived from an EMBL/GenBank/DDBJ whole genome shotgun (WGS) entry which is preliminary data.</text>
</comment>
<dbReference type="InterPro" id="IPR016036">
    <property type="entry name" value="Malonyl_transacylase_ACP-bd"/>
</dbReference>
<dbReference type="EMBL" id="VFLP01000081">
    <property type="protein sequence ID" value="TRX88727.1"/>
    <property type="molecule type" value="Genomic_DNA"/>
</dbReference>
<dbReference type="PROSITE" id="PS52019">
    <property type="entry name" value="PKS_MFAS_DH"/>
    <property type="match status" value="1"/>
</dbReference>
<dbReference type="Gene3D" id="3.10.129.110">
    <property type="entry name" value="Polyketide synthase dehydratase"/>
    <property type="match status" value="1"/>
</dbReference>
<evidence type="ECO:0000259" key="11">
    <source>
        <dbReference type="PROSITE" id="PS52004"/>
    </source>
</evidence>
<feature type="region of interest" description="Disordered" evidence="9">
    <location>
        <begin position="522"/>
        <end position="565"/>
    </location>
</feature>
<dbReference type="InterPro" id="IPR014030">
    <property type="entry name" value="Ketoacyl_synth_N"/>
</dbReference>
<dbReference type="SMART" id="SM00825">
    <property type="entry name" value="PKS_KS"/>
    <property type="match status" value="1"/>
</dbReference>
<feature type="domain" description="Carrier" evidence="10">
    <location>
        <begin position="2559"/>
        <end position="2636"/>
    </location>
</feature>
<dbReference type="InterPro" id="IPR006162">
    <property type="entry name" value="Ppantetheine_attach_site"/>
</dbReference>
<feature type="compositionally biased region" description="Polar residues" evidence="9">
    <location>
        <begin position="543"/>
        <end position="554"/>
    </location>
</feature>
<dbReference type="InterPro" id="IPR056501">
    <property type="entry name" value="NAD-bd_HRPKS_sdrA"/>
</dbReference>
<evidence type="ECO:0000256" key="1">
    <source>
        <dbReference type="ARBA" id="ARBA00022450"/>
    </source>
</evidence>
<dbReference type="InterPro" id="IPR050091">
    <property type="entry name" value="PKS_NRPS_Biosynth_Enz"/>
</dbReference>
<dbReference type="InterPro" id="IPR013968">
    <property type="entry name" value="PKS_KR"/>
</dbReference>
<dbReference type="Proteomes" id="UP000319160">
    <property type="component" value="Unassembled WGS sequence"/>
</dbReference>
<dbReference type="InterPro" id="IPR020841">
    <property type="entry name" value="PKS_Beta-ketoAc_synthase_dom"/>
</dbReference>
<dbReference type="SUPFAM" id="SSF47336">
    <property type="entry name" value="ACP-like"/>
    <property type="match status" value="1"/>
</dbReference>
<name>A0A553HLD5_9PEZI</name>
<evidence type="ECO:0000256" key="7">
    <source>
        <dbReference type="ARBA" id="ARBA00023315"/>
    </source>
</evidence>
<dbReference type="Pfam" id="PF00109">
    <property type="entry name" value="ketoacyl-synt"/>
    <property type="match status" value="1"/>
</dbReference>
<evidence type="ECO:0000256" key="6">
    <source>
        <dbReference type="ARBA" id="ARBA00023268"/>
    </source>
</evidence>
<dbReference type="SUPFAM" id="SSF50129">
    <property type="entry name" value="GroES-like"/>
    <property type="match status" value="1"/>
</dbReference>
<feature type="domain" description="Ketosynthase family 3 (KS3)" evidence="11">
    <location>
        <begin position="65"/>
        <end position="489"/>
    </location>
</feature>
<dbReference type="PROSITE" id="PS00012">
    <property type="entry name" value="PHOSPHOPANTETHEINE"/>
    <property type="match status" value="1"/>
</dbReference>
<dbReference type="Gene3D" id="3.40.50.150">
    <property type="entry name" value="Vaccinia Virus protein VP39"/>
    <property type="match status" value="1"/>
</dbReference>
<dbReference type="PROSITE" id="PS50075">
    <property type="entry name" value="CARRIER"/>
    <property type="match status" value="1"/>
</dbReference>
<dbReference type="PROSITE" id="PS52004">
    <property type="entry name" value="KS3_2"/>
    <property type="match status" value="1"/>
</dbReference>
<dbReference type="InterPro" id="IPR009081">
    <property type="entry name" value="PP-bd_ACP"/>
</dbReference>
<keyword evidence="5" id="KW-0560">Oxidoreductase</keyword>
<dbReference type="InterPro" id="IPR016039">
    <property type="entry name" value="Thiolase-like"/>
</dbReference>
<reference evidence="14" key="1">
    <citation type="submission" date="2019-06" db="EMBL/GenBank/DDBJ databases">
        <title>Draft genome sequence of the griseofulvin-producing fungus Xylaria cubensis strain G536.</title>
        <authorList>
            <person name="Mead M.E."/>
            <person name="Raja H.A."/>
            <person name="Steenwyk J.L."/>
            <person name="Knowles S.L."/>
            <person name="Oberlies N.H."/>
            <person name="Rokas A."/>
        </authorList>
    </citation>
    <scope>NUCLEOTIDE SEQUENCE [LARGE SCALE GENOMIC DNA]</scope>
    <source>
        <strain evidence="14">G536</strain>
    </source>
</reference>
<dbReference type="OrthoDB" id="329835at2759"/>
<dbReference type="PROSITE" id="PS00606">
    <property type="entry name" value="KS3_1"/>
    <property type="match status" value="1"/>
</dbReference>
<dbReference type="Pfam" id="PF23114">
    <property type="entry name" value="NAD-bd_HRPKS_sdrA"/>
    <property type="match status" value="1"/>
</dbReference>
<keyword evidence="2" id="KW-0597">Phosphoprotein</keyword>